<dbReference type="RefSeq" id="WP_171641813.1">
    <property type="nucleotide sequence ID" value="NZ_WHOA01000032.1"/>
</dbReference>
<dbReference type="Gene3D" id="1.10.10.1150">
    <property type="entry name" value="Coenzyme PQQ synthesis protein D (PqqD)"/>
    <property type="match status" value="1"/>
</dbReference>
<protein>
    <submittedName>
        <fullName evidence="1">Lasso peptide biosynthesis PqqD family chaperone</fullName>
    </submittedName>
</protein>
<dbReference type="InterPro" id="IPR008792">
    <property type="entry name" value="PQQD"/>
</dbReference>
<dbReference type="Proteomes" id="UP000616779">
    <property type="component" value="Unassembled WGS sequence"/>
</dbReference>
<dbReference type="NCBIfam" id="NF033536">
    <property type="entry name" value="lasso_PqqD_Bac"/>
    <property type="match status" value="1"/>
</dbReference>
<dbReference type="Pfam" id="PF05402">
    <property type="entry name" value="PqqD"/>
    <property type="match status" value="1"/>
</dbReference>
<reference evidence="1 2" key="1">
    <citation type="submission" date="2019-10" db="EMBL/GenBank/DDBJ databases">
        <title>Description of Paenibacillus terrestris sp. nov.</title>
        <authorList>
            <person name="Carlier A."/>
            <person name="Qi S."/>
        </authorList>
    </citation>
    <scope>NUCLEOTIDE SEQUENCE [LARGE SCALE GENOMIC DNA]</scope>
    <source>
        <strain evidence="1 2">LMG 31458</strain>
    </source>
</reference>
<proteinExistence type="predicted"/>
<accession>A0ABX1XQV0</accession>
<dbReference type="EMBL" id="WHOA01000032">
    <property type="protein sequence ID" value="NOU70886.1"/>
    <property type="molecule type" value="Genomic_DNA"/>
</dbReference>
<organism evidence="1 2">
    <name type="scientific">Paenibacillus phytorum</name>
    <dbReference type="NCBI Taxonomy" id="2654977"/>
    <lineage>
        <taxon>Bacteria</taxon>
        <taxon>Bacillati</taxon>
        <taxon>Bacillota</taxon>
        <taxon>Bacilli</taxon>
        <taxon>Bacillales</taxon>
        <taxon>Paenibacillaceae</taxon>
        <taxon>Paenibacillus</taxon>
    </lineage>
</organism>
<evidence type="ECO:0000313" key="1">
    <source>
        <dbReference type="EMBL" id="NOU70886.1"/>
    </source>
</evidence>
<evidence type="ECO:0000313" key="2">
    <source>
        <dbReference type="Proteomes" id="UP000616779"/>
    </source>
</evidence>
<sequence>MNYTIPLNVQIVQGEGNIVSDMDGEKVMLNIANGKYYNLGQIGGYIWELIRAPITVEELVTALMTEFDVEQEVCEEHTKVFLNQLLEEKIIHVC</sequence>
<keyword evidence="2" id="KW-1185">Reference proteome</keyword>
<gene>
    <name evidence="1" type="ORF">GC098_05490</name>
</gene>
<name>A0ABX1XQV0_9BACL</name>
<dbReference type="InterPro" id="IPR041881">
    <property type="entry name" value="PqqD_sf"/>
</dbReference>
<comment type="caution">
    <text evidence="1">The sequence shown here is derived from an EMBL/GenBank/DDBJ whole genome shotgun (WGS) entry which is preliminary data.</text>
</comment>